<feature type="compositionally biased region" description="Basic residues" evidence="7">
    <location>
        <begin position="1"/>
        <end position="12"/>
    </location>
</feature>
<dbReference type="SUPFAM" id="SSF55315">
    <property type="entry name" value="L30e-like"/>
    <property type="match status" value="1"/>
</dbReference>
<gene>
    <name evidence="11" type="ORF">Fcan01_02043</name>
</gene>
<dbReference type="Gene3D" id="3.30.1330.30">
    <property type="match status" value="1"/>
</dbReference>
<keyword evidence="8" id="KW-1133">Transmembrane helix</keyword>
<feature type="region of interest" description="Disordered" evidence="7">
    <location>
        <begin position="1"/>
        <end position="49"/>
    </location>
</feature>
<dbReference type="PANTHER" id="PTHR12286:SF5">
    <property type="entry name" value="SACCHAROPINE DEHYDROGENASE-LIKE OXIDOREDUCTASE"/>
    <property type="match status" value="1"/>
</dbReference>
<dbReference type="GO" id="GO:0009247">
    <property type="term" value="P:glycolipid biosynthetic process"/>
    <property type="evidence" value="ECO:0007669"/>
    <property type="project" value="TreeGrafter"/>
</dbReference>
<comment type="similarity">
    <text evidence="1">Belongs to the eukaryotic ribosomal protein eL8 family.</text>
</comment>
<dbReference type="STRING" id="158441.A0A226F6P8"/>
<protein>
    <recommendedName>
        <fullName evidence="4">Large ribosomal subunit protein eL8</fullName>
    </recommendedName>
    <alternativeName>
        <fullName evidence="5">60S ribosomal protein L7a</fullName>
    </alternativeName>
</protein>
<dbReference type="EMBL" id="LNIX01000001">
    <property type="protein sequence ID" value="OXA64881.1"/>
    <property type="molecule type" value="Genomic_DNA"/>
</dbReference>
<feature type="region of interest" description="Disordered" evidence="7">
    <location>
        <begin position="114"/>
        <end position="139"/>
    </location>
</feature>
<dbReference type="GO" id="GO:1990904">
    <property type="term" value="C:ribonucleoprotein complex"/>
    <property type="evidence" value="ECO:0007669"/>
    <property type="project" value="UniProtKB-KW"/>
</dbReference>
<dbReference type="GO" id="GO:0005811">
    <property type="term" value="C:lipid droplet"/>
    <property type="evidence" value="ECO:0007669"/>
    <property type="project" value="TreeGrafter"/>
</dbReference>
<comment type="similarity">
    <text evidence="6">Belongs to the saccharopine dehydrogenase family.</text>
</comment>
<dbReference type="InterPro" id="IPR004038">
    <property type="entry name" value="Ribosomal_eL8/eL30/eS12/Gad45"/>
</dbReference>
<evidence type="ECO:0000256" key="1">
    <source>
        <dbReference type="ARBA" id="ARBA00007337"/>
    </source>
</evidence>
<feature type="compositionally biased region" description="Basic and acidic residues" evidence="7">
    <location>
        <begin position="24"/>
        <end position="40"/>
    </location>
</feature>
<evidence type="ECO:0000259" key="10">
    <source>
        <dbReference type="Pfam" id="PF03435"/>
    </source>
</evidence>
<dbReference type="GO" id="GO:0042254">
    <property type="term" value="P:ribosome biogenesis"/>
    <property type="evidence" value="ECO:0007669"/>
    <property type="project" value="InterPro"/>
</dbReference>
<evidence type="ECO:0000259" key="9">
    <source>
        <dbReference type="Pfam" id="PF01248"/>
    </source>
</evidence>
<dbReference type="InterPro" id="IPR005097">
    <property type="entry name" value="Sacchrp_dh_NADP-bd"/>
</dbReference>
<dbReference type="PROSITE" id="PS01082">
    <property type="entry name" value="RIBOSOMAL_L7AE"/>
    <property type="match status" value="1"/>
</dbReference>
<dbReference type="InterPro" id="IPR029064">
    <property type="entry name" value="Ribosomal_eL30-like_sf"/>
</dbReference>
<evidence type="ECO:0000313" key="11">
    <source>
        <dbReference type="EMBL" id="OXA64881.1"/>
    </source>
</evidence>
<feature type="transmembrane region" description="Helical" evidence="8">
    <location>
        <begin position="548"/>
        <end position="567"/>
    </location>
</feature>
<keyword evidence="8" id="KW-0812">Transmembrane</keyword>
<keyword evidence="12" id="KW-1185">Reference proteome</keyword>
<dbReference type="GO" id="GO:0005840">
    <property type="term" value="C:ribosome"/>
    <property type="evidence" value="ECO:0007669"/>
    <property type="project" value="UniProtKB-KW"/>
</dbReference>
<feature type="domain" description="Ribosomal protein eL8/eL30/eS12/Gadd45" evidence="9">
    <location>
        <begin position="134"/>
        <end position="214"/>
    </location>
</feature>
<dbReference type="InterPro" id="IPR036291">
    <property type="entry name" value="NAD(P)-bd_dom_sf"/>
</dbReference>
<feature type="compositionally biased region" description="Basic and acidic residues" evidence="7">
    <location>
        <begin position="121"/>
        <end position="134"/>
    </location>
</feature>
<comment type="caution">
    <text evidence="11">The sequence shown here is derived from an EMBL/GenBank/DDBJ whole genome shotgun (WGS) entry which is preliminary data.</text>
</comment>
<evidence type="ECO:0000256" key="7">
    <source>
        <dbReference type="SAM" id="MobiDB-lite"/>
    </source>
</evidence>
<dbReference type="InterPro" id="IPR051276">
    <property type="entry name" value="Saccharopine_DH-like_oxidrdct"/>
</dbReference>
<evidence type="ECO:0000256" key="8">
    <source>
        <dbReference type="SAM" id="Phobius"/>
    </source>
</evidence>
<dbReference type="SUPFAM" id="SSF51735">
    <property type="entry name" value="NAD(P)-binding Rossmann-fold domains"/>
    <property type="match status" value="1"/>
</dbReference>
<evidence type="ECO:0000313" key="12">
    <source>
        <dbReference type="Proteomes" id="UP000198287"/>
    </source>
</evidence>
<dbReference type="FunFam" id="3.40.50.720:FF:000178">
    <property type="entry name" value="Saccharopine dehydrogenase-like oxidoreductase"/>
    <property type="match status" value="1"/>
</dbReference>
<feature type="domain" description="Saccharopine dehydrogenase NADP binding" evidence="10">
    <location>
        <begin position="279"/>
        <end position="415"/>
    </location>
</feature>
<reference evidence="11 12" key="1">
    <citation type="submission" date="2015-12" db="EMBL/GenBank/DDBJ databases">
        <title>The genome of Folsomia candida.</title>
        <authorList>
            <person name="Faddeeva A."/>
            <person name="Derks M.F."/>
            <person name="Anvar Y."/>
            <person name="Smit S."/>
            <person name="Van Straalen N."/>
            <person name="Roelofs D."/>
        </authorList>
    </citation>
    <scope>NUCLEOTIDE SEQUENCE [LARGE SCALE GENOMIC DNA]</scope>
    <source>
        <strain evidence="11 12">VU population</strain>
        <tissue evidence="11">Whole body</tissue>
    </source>
</reference>
<dbReference type="OrthoDB" id="29563at2759"/>
<evidence type="ECO:0000256" key="6">
    <source>
        <dbReference type="ARBA" id="ARBA00038048"/>
    </source>
</evidence>
<sequence>MVQKKGKKKVVGKKVAAPPPLAAKKQESKKKQNPLFEKRPRNFGVGQDIQPTRDLSRFVKWPRYIRVQRQRKVLQERLKIPPPINQFNHTLDRQTAKQLFRVLDKYRPESRAARKARLRARAQDKAKGKTDTPSKRTTALKQGANSVVRAIEQKKAQLVIIAHDVDPLELVLFIPTLCRKMGIPYCIVKGKARLGRLVYRNTCTCVALTSVESADRSQFTKVLEAIKTNFNERYDEIRRHWGGGVLGSKSAARIAKIEKAKVKEAAQKVGAVMGRKYNIVVFGAAGFTGKHLILEIVKTLDEKDEQFSWAVSGRSTSKLDVVLQEMSKASGKDLSNVDKIVADVADRESLRNMARQADVVLNCVGPYLLYGGDEVVQACIQEGTHHLDLSGEPQFLEKVQLKYNKDAEESGAYIIGCCGFDSIPADYGSVYLENNFYGQLNSVVSYMQIKKGTKVTKLNFGTWHSGVIMCNRFFETFALKRKLYPNPYYKFQYKVPYRPIVYCEEVQGWCINLPFPDARVMERTQRYKYYNEKRRPIQTQAFMRSPNFFLAILMAIGSLLLGILAQFKFGVRLLENYPRLFSMGMVTKDGPTKEEMDSPFSFTLVGKGWDKSTKPTSDGLYASPPNKTLILKVSGINPGYGGTVTIMLHAGLAIIKERNLMPSKGGVYTPGTAFARTSLAEKLTRHGVSFTLTTPQ</sequence>
<dbReference type="InterPro" id="IPR004037">
    <property type="entry name" value="Ribosomal_eL8-like_CS"/>
</dbReference>
<dbReference type="PRINTS" id="PR00881">
    <property type="entry name" value="L7ARS6FAMILY"/>
</dbReference>
<dbReference type="GO" id="GO:0005739">
    <property type="term" value="C:mitochondrion"/>
    <property type="evidence" value="ECO:0007669"/>
    <property type="project" value="TreeGrafter"/>
</dbReference>
<organism evidence="11 12">
    <name type="scientific">Folsomia candida</name>
    <name type="common">Springtail</name>
    <dbReference type="NCBI Taxonomy" id="158441"/>
    <lineage>
        <taxon>Eukaryota</taxon>
        <taxon>Metazoa</taxon>
        <taxon>Ecdysozoa</taxon>
        <taxon>Arthropoda</taxon>
        <taxon>Hexapoda</taxon>
        <taxon>Collembola</taxon>
        <taxon>Entomobryomorpha</taxon>
        <taxon>Isotomoidea</taxon>
        <taxon>Isotomidae</taxon>
        <taxon>Proisotominae</taxon>
        <taxon>Folsomia</taxon>
    </lineage>
</organism>
<evidence type="ECO:0000256" key="3">
    <source>
        <dbReference type="ARBA" id="ARBA00023274"/>
    </source>
</evidence>
<dbReference type="GO" id="GO:0005886">
    <property type="term" value="C:plasma membrane"/>
    <property type="evidence" value="ECO:0007669"/>
    <property type="project" value="TreeGrafter"/>
</dbReference>
<dbReference type="Gene3D" id="3.40.50.720">
    <property type="entry name" value="NAD(P)-binding Rossmann-like Domain"/>
    <property type="match status" value="1"/>
</dbReference>
<evidence type="ECO:0000256" key="5">
    <source>
        <dbReference type="ARBA" id="ARBA00035345"/>
    </source>
</evidence>
<dbReference type="Pfam" id="PF03435">
    <property type="entry name" value="Sacchrp_dh_NADP"/>
    <property type="match status" value="1"/>
</dbReference>
<proteinExistence type="inferred from homology"/>
<dbReference type="InterPro" id="IPR001921">
    <property type="entry name" value="Ribosomal_eL8_euk"/>
</dbReference>
<accession>A0A226F6P8</accession>
<keyword evidence="2" id="KW-0689">Ribosomal protein</keyword>
<evidence type="ECO:0000256" key="2">
    <source>
        <dbReference type="ARBA" id="ARBA00022980"/>
    </source>
</evidence>
<dbReference type="Proteomes" id="UP000198287">
    <property type="component" value="Unassembled WGS sequence"/>
</dbReference>
<keyword evidence="3" id="KW-0687">Ribonucleoprotein</keyword>
<keyword evidence="8" id="KW-0472">Membrane</keyword>
<evidence type="ECO:0000256" key="4">
    <source>
        <dbReference type="ARBA" id="ARBA00035232"/>
    </source>
</evidence>
<dbReference type="InterPro" id="IPR018492">
    <property type="entry name" value="Ribosomal_eL8/Nhp2"/>
</dbReference>
<name>A0A226F6P8_FOLCA</name>
<dbReference type="PRINTS" id="PR00882">
    <property type="entry name" value="RIBOSOMALL7A"/>
</dbReference>
<dbReference type="Pfam" id="PF01248">
    <property type="entry name" value="Ribosomal_L7Ae"/>
    <property type="match status" value="1"/>
</dbReference>
<dbReference type="PANTHER" id="PTHR12286">
    <property type="entry name" value="SACCHAROPINE DEHYDROGENASE-LIKE OXIDOREDUCTASE"/>
    <property type="match status" value="1"/>
</dbReference>
<dbReference type="AlphaFoldDB" id="A0A226F6P8"/>
<dbReference type="FunFam" id="3.30.1330.30:FF:000003">
    <property type="entry name" value="60S ribosomal protein L7a"/>
    <property type="match status" value="1"/>
</dbReference>